<dbReference type="Pfam" id="PF00850">
    <property type="entry name" value="Hist_deacetyl"/>
    <property type="match status" value="1"/>
</dbReference>
<protein>
    <submittedName>
        <fullName evidence="7">Histone deacetylase family protein</fullName>
    </submittedName>
</protein>
<sequence length="573" mass="63274">MIRIRRIFSSFRQEGTIAQVQDLFLANFSGAAEVADQIPQRLDDPLSAGYRTVLLVAERPTGKVVGFALLLHFTDAHFAFLDFMAVAGGLRGGGVGGALYEAVREFCRGVGCHGLYLEALPDNPLPGMDEATLAENRKRLRFYERYSVLPVVGTAYETPIGEGPAPMLLFDGLGRTSPLRRKEAQAAVRLILSRKYAAITDRKYIRLVVESFTDDPVRLRPPRYIKRTAQKDGVATGRLAKPFALFITREHIIHHVHDTGYVERPTRVNALAEAVQGLELFQEQPIRHYGDQFITAVHDAEFLAYLKKVCKGLPPNKAVYPYVFPVRRPERRPRELAVRAGYYCIDTFTPLTRNAFDAARKAVDAALSGADAILKGAPVAYVLCRPPGHHAEHRLFGGFCYMNNSAIAANRLSAMGRTAVLDIDFHHGNGTQDIFYRRGDVLTVSIHGHPNHAYPYFSGFADETGEGEGKGANLNLPLPENTGGRDYLAALDEALRRIGRFAPQFLVVSLGFDTMAGDPTGSFRLSARALEEIGRKLASLRRPLLLVQEGGYSIANLKRGAKALFRGVASRIR</sequence>
<dbReference type="Gene3D" id="3.40.800.20">
    <property type="entry name" value="Histone deacetylase domain"/>
    <property type="match status" value="1"/>
</dbReference>
<evidence type="ECO:0000256" key="5">
    <source>
        <dbReference type="ARBA" id="ARBA00022833"/>
    </source>
</evidence>
<dbReference type="PROSITE" id="PS51186">
    <property type="entry name" value="GNAT"/>
    <property type="match status" value="1"/>
</dbReference>
<evidence type="ECO:0000256" key="2">
    <source>
        <dbReference type="ARBA" id="ARBA00005947"/>
    </source>
</evidence>
<keyword evidence="4" id="KW-0378">Hydrolase</keyword>
<dbReference type="PANTHER" id="PTHR10625">
    <property type="entry name" value="HISTONE DEACETYLASE HDAC1-RELATED"/>
    <property type="match status" value="1"/>
</dbReference>
<dbReference type="GO" id="GO:0040029">
    <property type="term" value="P:epigenetic regulation of gene expression"/>
    <property type="evidence" value="ECO:0007669"/>
    <property type="project" value="TreeGrafter"/>
</dbReference>
<dbReference type="InterPro" id="IPR000286">
    <property type="entry name" value="HDACs"/>
</dbReference>
<dbReference type="InterPro" id="IPR000182">
    <property type="entry name" value="GNAT_dom"/>
</dbReference>
<evidence type="ECO:0000256" key="3">
    <source>
        <dbReference type="ARBA" id="ARBA00022723"/>
    </source>
</evidence>
<dbReference type="InterPro" id="IPR016181">
    <property type="entry name" value="Acyl_CoA_acyltransferase"/>
</dbReference>
<reference evidence="7 8" key="1">
    <citation type="submission" date="2020-02" db="EMBL/GenBank/DDBJ databases">
        <title>Comparative genomics of sulfur disproportionating microorganisms.</title>
        <authorList>
            <person name="Ward L.M."/>
            <person name="Bertran E."/>
            <person name="Johnston D.T."/>
        </authorList>
    </citation>
    <scope>NUCLEOTIDE SEQUENCE [LARGE SCALE GENOMIC DNA]</scope>
    <source>
        <strain evidence="7 8">DSM 100025</strain>
    </source>
</reference>
<dbReference type="Pfam" id="PF00583">
    <property type="entry name" value="Acetyltransf_1"/>
    <property type="match status" value="1"/>
</dbReference>
<comment type="similarity">
    <text evidence="2">Belongs to the histone deacetylase family.</text>
</comment>
<name>A0A6N9TM83_DISTH</name>
<dbReference type="SUPFAM" id="SSF55729">
    <property type="entry name" value="Acyl-CoA N-acyltransferases (Nat)"/>
    <property type="match status" value="1"/>
</dbReference>
<dbReference type="Gene3D" id="3.40.630.30">
    <property type="match status" value="1"/>
</dbReference>
<comment type="cofactor">
    <cofactor evidence="1">
        <name>Zn(2+)</name>
        <dbReference type="ChEBI" id="CHEBI:29105"/>
    </cofactor>
</comment>
<evidence type="ECO:0000256" key="4">
    <source>
        <dbReference type="ARBA" id="ARBA00022801"/>
    </source>
</evidence>
<proteinExistence type="inferred from homology"/>
<dbReference type="GO" id="GO:0046872">
    <property type="term" value="F:metal ion binding"/>
    <property type="evidence" value="ECO:0007669"/>
    <property type="project" value="UniProtKB-KW"/>
</dbReference>
<dbReference type="GO" id="GO:0016787">
    <property type="term" value="F:hydrolase activity"/>
    <property type="evidence" value="ECO:0007669"/>
    <property type="project" value="UniProtKB-KW"/>
</dbReference>
<evidence type="ECO:0000313" key="7">
    <source>
        <dbReference type="EMBL" id="NDY42391.1"/>
    </source>
</evidence>
<comment type="caution">
    <text evidence="7">The sequence shown here is derived from an EMBL/GenBank/DDBJ whole genome shotgun (WGS) entry which is preliminary data.</text>
</comment>
<dbReference type="Proteomes" id="UP000469346">
    <property type="component" value="Unassembled WGS sequence"/>
</dbReference>
<dbReference type="CDD" id="cd10001">
    <property type="entry name" value="HDAC_classII_APAH"/>
    <property type="match status" value="1"/>
</dbReference>
<dbReference type="SUPFAM" id="SSF52768">
    <property type="entry name" value="Arginase/deacetylase"/>
    <property type="match status" value="1"/>
</dbReference>
<accession>A0A6N9TM83</accession>
<dbReference type="InterPro" id="IPR023696">
    <property type="entry name" value="Ureohydrolase_dom_sf"/>
</dbReference>
<dbReference type="AlphaFoldDB" id="A0A6N9TM83"/>
<evidence type="ECO:0000256" key="1">
    <source>
        <dbReference type="ARBA" id="ARBA00001947"/>
    </source>
</evidence>
<dbReference type="EMBL" id="JAAGRR010000052">
    <property type="protein sequence ID" value="NDY42391.1"/>
    <property type="molecule type" value="Genomic_DNA"/>
</dbReference>
<evidence type="ECO:0000313" key="8">
    <source>
        <dbReference type="Proteomes" id="UP000469346"/>
    </source>
</evidence>
<dbReference type="InterPro" id="IPR037138">
    <property type="entry name" value="His_deacetylse_dom_sf"/>
</dbReference>
<keyword evidence="8" id="KW-1185">Reference proteome</keyword>
<dbReference type="PANTHER" id="PTHR10625:SF17">
    <property type="entry name" value="HISTONE DEACETYLASE 8"/>
    <property type="match status" value="1"/>
</dbReference>
<organism evidence="7 8">
    <name type="scientific">Dissulfurirhabdus thermomarina</name>
    <dbReference type="NCBI Taxonomy" id="1765737"/>
    <lineage>
        <taxon>Bacteria</taxon>
        <taxon>Deltaproteobacteria</taxon>
        <taxon>Dissulfurirhabdaceae</taxon>
        <taxon>Dissulfurirhabdus</taxon>
    </lineage>
</organism>
<dbReference type="GO" id="GO:0004407">
    <property type="term" value="F:histone deacetylase activity"/>
    <property type="evidence" value="ECO:0007669"/>
    <property type="project" value="TreeGrafter"/>
</dbReference>
<evidence type="ECO:0000259" key="6">
    <source>
        <dbReference type="PROSITE" id="PS51186"/>
    </source>
</evidence>
<keyword evidence="5" id="KW-0862">Zinc</keyword>
<feature type="domain" description="N-acetyltransferase" evidence="6">
    <location>
        <begin position="2"/>
        <end position="172"/>
    </location>
</feature>
<dbReference type="PRINTS" id="PR01270">
    <property type="entry name" value="HDASUPER"/>
</dbReference>
<keyword evidence="3" id="KW-0479">Metal-binding</keyword>
<gene>
    <name evidence="7" type="ORF">G3N55_05985</name>
</gene>
<dbReference type="InterPro" id="IPR023801">
    <property type="entry name" value="His_deacetylse_dom"/>
</dbReference>
<dbReference type="GO" id="GO:0016747">
    <property type="term" value="F:acyltransferase activity, transferring groups other than amino-acyl groups"/>
    <property type="evidence" value="ECO:0007669"/>
    <property type="project" value="InterPro"/>
</dbReference>